<feature type="transmembrane region" description="Helical" evidence="6">
    <location>
        <begin position="25"/>
        <end position="45"/>
    </location>
</feature>
<reference evidence="7 8" key="1">
    <citation type="submission" date="2019-06" db="EMBL/GenBank/DDBJ databases">
        <title>Spirosoma utsteinense sp. nov. isolated from Antarctic ice-free soils.</title>
        <authorList>
            <person name="Tahon G."/>
        </authorList>
    </citation>
    <scope>NUCLEOTIDE SEQUENCE [LARGE SCALE GENOMIC DNA]</scope>
    <source>
        <strain evidence="7 8">LMG 31447</strain>
    </source>
</reference>
<evidence type="ECO:0000256" key="3">
    <source>
        <dbReference type="ARBA" id="ARBA00022692"/>
    </source>
</evidence>
<feature type="transmembrane region" description="Helical" evidence="6">
    <location>
        <begin position="328"/>
        <end position="348"/>
    </location>
</feature>
<evidence type="ECO:0000313" key="8">
    <source>
        <dbReference type="Proteomes" id="UP000700732"/>
    </source>
</evidence>
<feature type="transmembrane region" description="Helical" evidence="6">
    <location>
        <begin position="174"/>
        <end position="195"/>
    </location>
</feature>
<dbReference type="RefSeq" id="WP_186735763.1">
    <property type="nucleotide sequence ID" value="NZ_VFIA01000003.1"/>
</dbReference>
<gene>
    <name evidence="7" type="ORF">FH603_523</name>
</gene>
<evidence type="ECO:0000256" key="1">
    <source>
        <dbReference type="ARBA" id="ARBA00004651"/>
    </source>
</evidence>
<feature type="transmembrane region" description="Helical" evidence="6">
    <location>
        <begin position="99"/>
        <end position="125"/>
    </location>
</feature>
<comment type="subcellular location">
    <subcellularLocation>
        <location evidence="1">Cell membrane</location>
        <topology evidence="1">Multi-pass membrane protein</topology>
    </subcellularLocation>
</comment>
<feature type="transmembrane region" description="Helical" evidence="6">
    <location>
        <begin position="245"/>
        <end position="265"/>
    </location>
</feature>
<accession>A0ABR6W1E6</accession>
<feature type="transmembrane region" description="Helical" evidence="6">
    <location>
        <begin position="393"/>
        <end position="410"/>
    </location>
</feature>
<evidence type="ECO:0000256" key="6">
    <source>
        <dbReference type="SAM" id="Phobius"/>
    </source>
</evidence>
<dbReference type="Proteomes" id="UP000700732">
    <property type="component" value="Unassembled WGS sequence"/>
</dbReference>
<protein>
    <submittedName>
        <fullName evidence="7">O-antigen/teichoic acid export membrane protein</fullName>
    </submittedName>
</protein>
<dbReference type="InterPro" id="IPR002797">
    <property type="entry name" value="Polysacc_synth"/>
</dbReference>
<name>A0ABR6W1E6_9BACT</name>
<feature type="transmembrane region" description="Helical" evidence="6">
    <location>
        <begin position="285"/>
        <end position="307"/>
    </location>
</feature>
<evidence type="ECO:0000313" key="7">
    <source>
        <dbReference type="EMBL" id="MBC3790039.1"/>
    </source>
</evidence>
<keyword evidence="5 6" id="KW-0472">Membrane</keyword>
<organism evidence="7 8">
    <name type="scientific">Spirosoma utsteinense</name>
    <dbReference type="NCBI Taxonomy" id="2585773"/>
    <lineage>
        <taxon>Bacteria</taxon>
        <taxon>Pseudomonadati</taxon>
        <taxon>Bacteroidota</taxon>
        <taxon>Cytophagia</taxon>
        <taxon>Cytophagales</taxon>
        <taxon>Cytophagaceae</taxon>
        <taxon>Spirosoma</taxon>
    </lineage>
</organism>
<keyword evidence="3 6" id="KW-0812">Transmembrane</keyword>
<proteinExistence type="predicted"/>
<dbReference type="InterPro" id="IPR050833">
    <property type="entry name" value="Poly_Biosynth_Transport"/>
</dbReference>
<feature type="transmembrane region" description="Helical" evidence="6">
    <location>
        <begin position="201"/>
        <end position="224"/>
    </location>
</feature>
<dbReference type="PANTHER" id="PTHR30250:SF11">
    <property type="entry name" value="O-ANTIGEN TRANSPORTER-RELATED"/>
    <property type="match status" value="1"/>
</dbReference>
<dbReference type="EMBL" id="VFIA01000003">
    <property type="protein sequence ID" value="MBC3790039.1"/>
    <property type="molecule type" value="Genomic_DNA"/>
</dbReference>
<evidence type="ECO:0000256" key="5">
    <source>
        <dbReference type="ARBA" id="ARBA00023136"/>
    </source>
</evidence>
<keyword evidence="8" id="KW-1185">Reference proteome</keyword>
<evidence type="ECO:0000256" key="2">
    <source>
        <dbReference type="ARBA" id="ARBA00022475"/>
    </source>
</evidence>
<feature type="transmembrane region" description="Helical" evidence="6">
    <location>
        <begin position="57"/>
        <end position="78"/>
    </location>
</feature>
<feature type="transmembrane region" description="Helical" evidence="6">
    <location>
        <begin position="416"/>
        <end position="438"/>
    </location>
</feature>
<dbReference type="Pfam" id="PF01943">
    <property type="entry name" value="Polysacc_synt"/>
    <property type="match status" value="1"/>
</dbReference>
<sequence>MKIISLDYVRQRIGNAHPRTRKAQLNTVLGLIIKGGGMLISLLLVPMTIDYLSKETYGTWLTISSIVTMLTFLDIGIGNGLRNKFSEAVANQNTMLARAYVSTAYTIFGAIQLVFICLFSVIVWYVPWQQIFNTRIDIGQLQLVVLLTVIAMSVKLVLDILSYILFALQESSRVGLMTFLSNALILVFTYILTHFAKGDLVYLAVATAASPILVSLISGILLYGDRLKIYRPTFQLVNFKYAKSLMSLGYKFFVIQMAVVVVFYTDNLIITQLFGPAEVTTYNVAFRYFNAINTLFAIAIGPYWSAFTEASVKNDTAWMRKTYTYLQRLWLGLVVAVVVMIFAAKFMYSLWIGTRVTIPPILNICMGIFIVISCWNSITVALVNGLGKVRLQLYYALVAAIINVPLAILFGRMLNIGSAGVILATSTSLLIGTVFGTIQAGKVISGTAKGIWNK</sequence>
<dbReference type="PANTHER" id="PTHR30250">
    <property type="entry name" value="PST FAMILY PREDICTED COLANIC ACID TRANSPORTER"/>
    <property type="match status" value="1"/>
</dbReference>
<evidence type="ECO:0000256" key="4">
    <source>
        <dbReference type="ARBA" id="ARBA00022989"/>
    </source>
</evidence>
<feature type="transmembrane region" description="Helical" evidence="6">
    <location>
        <begin position="145"/>
        <end position="167"/>
    </location>
</feature>
<feature type="transmembrane region" description="Helical" evidence="6">
    <location>
        <begin position="360"/>
        <end position="386"/>
    </location>
</feature>
<keyword evidence="2" id="KW-1003">Cell membrane</keyword>
<comment type="caution">
    <text evidence="7">The sequence shown here is derived from an EMBL/GenBank/DDBJ whole genome shotgun (WGS) entry which is preliminary data.</text>
</comment>
<keyword evidence="4 6" id="KW-1133">Transmembrane helix</keyword>